<feature type="transmembrane region" description="Helical" evidence="7">
    <location>
        <begin position="6"/>
        <end position="28"/>
    </location>
</feature>
<dbReference type="InParanoid" id="A0A1W4WK87"/>
<keyword evidence="9" id="KW-1185">Reference proteome</keyword>
<accession>A0A1W4WK87</accession>
<evidence type="ECO:0000259" key="8">
    <source>
        <dbReference type="Pfam" id="PF13091"/>
    </source>
</evidence>
<evidence type="ECO:0000256" key="5">
    <source>
        <dbReference type="ARBA" id="ARBA00040549"/>
    </source>
</evidence>
<sequence>MACILKLWYGASVIISLSTWSFFIWCLLQKRQKWKQNRLFYMRHNCVVTYSRGKRMTGWPTDNKLVKNLVSNINIHFEPICYFISTAKTRLDIAVMALTINTIGEALLSANDRGVQIRIIVDFLCAKGNSLIKKIETSGIKVNYYVPSIKERESIMHYKYMVKDYVEDIEGFISAGSMNWTITGLFNNYENIVFSSDLNFAKALHNNFEHTWDFIEFSKLSYDVKAKLNLLK</sequence>
<dbReference type="GO" id="GO:0016891">
    <property type="term" value="F:RNA endonuclease activity producing 5'-phosphomonoesters, hydrolytic mechanism"/>
    <property type="evidence" value="ECO:0007669"/>
    <property type="project" value="TreeGrafter"/>
</dbReference>
<reference evidence="10" key="1">
    <citation type="submission" date="2025-08" db="UniProtKB">
        <authorList>
            <consortium name="RefSeq"/>
        </authorList>
    </citation>
    <scope>IDENTIFICATION</scope>
    <source>
        <tissue evidence="10">Entire body</tissue>
    </source>
</reference>
<evidence type="ECO:0000256" key="3">
    <source>
        <dbReference type="ARBA" id="ARBA00023098"/>
    </source>
</evidence>
<dbReference type="GO" id="GO:0005739">
    <property type="term" value="C:mitochondrion"/>
    <property type="evidence" value="ECO:0007669"/>
    <property type="project" value="TreeGrafter"/>
</dbReference>
<organism evidence="9 10">
    <name type="scientific">Agrilus planipennis</name>
    <name type="common">Emerald ash borer</name>
    <name type="synonym">Agrilus marcopoli</name>
    <dbReference type="NCBI Taxonomy" id="224129"/>
    <lineage>
        <taxon>Eukaryota</taxon>
        <taxon>Metazoa</taxon>
        <taxon>Ecdysozoa</taxon>
        <taxon>Arthropoda</taxon>
        <taxon>Hexapoda</taxon>
        <taxon>Insecta</taxon>
        <taxon>Pterygota</taxon>
        <taxon>Neoptera</taxon>
        <taxon>Endopterygota</taxon>
        <taxon>Coleoptera</taxon>
        <taxon>Polyphaga</taxon>
        <taxon>Elateriformia</taxon>
        <taxon>Buprestoidea</taxon>
        <taxon>Buprestidae</taxon>
        <taxon>Agrilinae</taxon>
        <taxon>Agrilus</taxon>
    </lineage>
</organism>
<name>A0A1W4WK87_AGRPL</name>
<dbReference type="PANTHER" id="PTHR43856:SF1">
    <property type="entry name" value="MITOCHONDRIAL CARDIOLIPIN HYDROLASE"/>
    <property type="match status" value="1"/>
</dbReference>
<protein>
    <recommendedName>
        <fullName evidence="5">Mitochondrial cardiolipin hydrolase</fullName>
    </recommendedName>
    <alternativeName>
        <fullName evidence="6">Mitochondrial phospholipase</fullName>
    </alternativeName>
</protein>
<keyword evidence="1" id="KW-0378">Hydrolase</keyword>
<feature type="domain" description="Phospholipase D-like" evidence="8">
    <location>
        <begin position="81"/>
        <end position="212"/>
    </location>
</feature>
<keyword evidence="3" id="KW-0443">Lipid metabolism</keyword>
<evidence type="ECO:0000313" key="10">
    <source>
        <dbReference type="RefSeq" id="XP_018320450.1"/>
    </source>
</evidence>
<dbReference type="KEGG" id="apln:108733679"/>
<comment type="similarity">
    <text evidence="4">Belongs to the phospholipase D family. MitoPLD/Zucchini subfamily.</text>
</comment>
<dbReference type="STRING" id="224129.A0A1W4WK87"/>
<keyword evidence="7" id="KW-0812">Transmembrane</keyword>
<dbReference type="GO" id="GO:0016042">
    <property type="term" value="P:lipid catabolic process"/>
    <property type="evidence" value="ECO:0007669"/>
    <property type="project" value="UniProtKB-KW"/>
</dbReference>
<dbReference type="AlphaFoldDB" id="A0A1W4WK87"/>
<dbReference type="InterPro" id="IPR051406">
    <property type="entry name" value="PLD_domain"/>
</dbReference>
<dbReference type="Pfam" id="PF13091">
    <property type="entry name" value="PLDc_2"/>
    <property type="match status" value="1"/>
</dbReference>
<gene>
    <name evidence="10" type="primary">LOC108733679</name>
</gene>
<dbReference type="GeneID" id="108733679"/>
<dbReference type="RefSeq" id="XP_018320450.1">
    <property type="nucleotide sequence ID" value="XM_018464948.1"/>
</dbReference>
<dbReference type="PANTHER" id="PTHR43856">
    <property type="entry name" value="CARDIOLIPIN HYDROLASE"/>
    <property type="match status" value="1"/>
</dbReference>
<proteinExistence type="inferred from homology"/>
<evidence type="ECO:0000256" key="4">
    <source>
        <dbReference type="ARBA" id="ARBA00038012"/>
    </source>
</evidence>
<evidence type="ECO:0000256" key="1">
    <source>
        <dbReference type="ARBA" id="ARBA00022801"/>
    </source>
</evidence>
<keyword evidence="7" id="KW-1133">Transmembrane helix</keyword>
<dbReference type="SUPFAM" id="SSF56024">
    <property type="entry name" value="Phospholipase D/nuclease"/>
    <property type="match status" value="1"/>
</dbReference>
<dbReference type="OrthoDB" id="5205528at2759"/>
<dbReference type="InterPro" id="IPR025202">
    <property type="entry name" value="PLD-like_dom"/>
</dbReference>
<evidence type="ECO:0000256" key="6">
    <source>
        <dbReference type="ARBA" id="ARBA00043167"/>
    </source>
</evidence>
<evidence type="ECO:0000256" key="7">
    <source>
        <dbReference type="SAM" id="Phobius"/>
    </source>
</evidence>
<keyword evidence="7" id="KW-0472">Membrane</keyword>
<evidence type="ECO:0000313" key="9">
    <source>
        <dbReference type="Proteomes" id="UP000192223"/>
    </source>
</evidence>
<keyword evidence="2" id="KW-0442">Lipid degradation</keyword>
<evidence type="ECO:0000256" key="2">
    <source>
        <dbReference type="ARBA" id="ARBA00022963"/>
    </source>
</evidence>
<dbReference type="Proteomes" id="UP000192223">
    <property type="component" value="Unplaced"/>
</dbReference>
<dbReference type="Gene3D" id="3.30.870.10">
    <property type="entry name" value="Endonuclease Chain A"/>
    <property type="match status" value="1"/>
</dbReference>
<dbReference type="GO" id="GO:0034587">
    <property type="term" value="P:piRNA processing"/>
    <property type="evidence" value="ECO:0007669"/>
    <property type="project" value="TreeGrafter"/>
</dbReference>